<keyword evidence="5" id="KW-1185">Reference proteome</keyword>
<evidence type="ECO:0000256" key="3">
    <source>
        <dbReference type="SAM" id="MobiDB-lite"/>
    </source>
</evidence>
<sequence>MDSVPSPLPLAVRDGSPEAAAMAELAKEAALLFQAGNFVNCLRVLNQLLQKKADDPKVLHNIAIAESFQDGFSDLKKLIEALQQIQKQMERLAHTSGEHLELSSNDGRAPKAGQNGTNHASLQFSSPPVVYNDEFDASVAMFNIAVVWYHLHEYAKSFLYLDALYQNIAPIDEATALRICFLFLDVALLSQHALRSAVFKNTGRLKFIVQDVISYMEKVFCVNSLTNQPENGISVQQQSMLASKSPSLPSNSTTPDSSNPDSVVNANMLENSLSMNLSEEALEDESLQLLSSLEISGQSLQRLSGVTSSNDHSRSQGEESLSVVDLRLKVHLYKVRLFLLTRNLKAAKREVKMAMNLARGKDYPMALYLKSQLEYARKNPRKAIKLLMASSNQSEIGMSSMYYNNLGCIYYQLGKHQTSGVFFSKALKNSPFVPKEKPTKLLNLSQDKSHLILYNCGMLSLACGRPFHAARCFQKASIIFHNRPLLWLRISECCLMALEKGLIKSDSSADRSDIKVNVIGKGKWKHVALRYGVPSNGQCDVGMVDSWSGDRKQPDLSLSLACQCLVNALYLLDSSEGKYSRSSSAPSTEQNDPREAFSFDMNHRNVGGGDQKESDVPSGLSQVNSNGEVKEQKGNNQSLSIYNSIVDYESICMKENQMLKQAIFADLAYVELSLGNPLKALATAKSLLKIPECSRMYIFLGTMYAAEALCLLNRPEEAAALLTPYISGGNNIELPYSREDCENWTADKLIDSDDSNGGAITSNGVSNPDEPQLLFSSPEEARGTFAANFAANVALLGDFDLAHHFVLKALSDIPNSPQAILTAIYLDLKRGKTQDALAKLKHHVAVRFLPSNIPLNGSS</sequence>
<feature type="compositionally biased region" description="Basic and acidic residues" evidence="3">
    <location>
        <begin position="591"/>
        <end position="603"/>
    </location>
</feature>
<dbReference type="SUPFAM" id="SSF48452">
    <property type="entry name" value="TPR-like"/>
    <property type="match status" value="1"/>
</dbReference>
<keyword evidence="2" id="KW-0802">TPR repeat</keyword>
<accession>A0A8X8XEQ1</accession>
<dbReference type="Proteomes" id="UP000298416">
    <property type="component" value="Unassembled WGS sequence"/>
</dbReference>
<dbReference type="InterPro" id="IPR019734">
    <property type="entry name" value="TPR_rpt"/>
</dbReference>
<feature type="region of interest" description="Disordered" evidence="3">
    <location>
        <begin position="579"/>
        <end position="632"/>
    </location>
</feature>
<feature type="compositionally biased region" description="Low complexity" evidence="3">
    <location>
        <begin position="243"/>
        <end position="262"/>
    </location>
</feature>
<feature type="region of interest" description="Disordered" evidence="3">
    <location>
        <begin position="243"/>
        <end position="263"/>
    </location>
</feature>
<dbReference type="PROSITE" id="PS50005">
    <property type="entry name" value="TPR"/>
    <property type="match status" value="1"/>
</dbReference>
<evidence type="ECO:0000313" key="5">
    <source>
        <dbReference type="Proteomes" id="UP000298416"/>
    </source>
</evidence>
<reference evidence="4" key="2">
    <citation type="submission" date="2020-08" db="EMBL/GenBank/DDBJ databases">
        <title>Plant Genome Project.</title>
        <authorList>
            <person name="Zhang R.-G."/>
        </authorList>
    </citation>
    <scope>NUCLEOTIDE SEQUENCE</scope>
    <source>
        <strain evidence="4">Huo1</strain>
        <tissue evidence="4">Leaf</tissue>
    </source>
</reference>
<dbReference type="AlphaFoldDB" id="A0A8X8XEQ1"/>
<dbReference type="GO" id="GO:0006402">
    <property type="term" value="P:mRNA catabolic process"/>
    <property type="evidence" value="ECO:0007669"/>
    <property type="project" value="TreeGrafter"/>
</dbReference>
<dbReference type="InterPro" id="IPR011990">
    <property type="entry name" value="TPR-like_helical_dom_sf"/>
</dbReference>
<reference evidence="4" key="1">
    <citation type="submission" date="2018-01" db="EMBL/GenBank/DDBJ databases">
        <authorList>
            <person name="Mao J.F."/>
        </authorList>
    </citation>
    <scope>NUCLEOTIDE SEQUENCE</scope>
    <source>
        <strain evidence="4">Huo1</strain>
        <tissue evidence="4">Leaf</tissue>
    </source>
</reference>
<gene>
    <name evidence="4" type="ORF">SASPL_129267</name>
</gene>
<feature type="compositionally biased region" description="Polar residues" evidence="3">
    <location>
        <begin position="580"/>
        <end position="590"/>
    </location>
</feature>
<name>A0A8X8XEQ1_SALSN</name>
<evidence type="ECO:0000313" key="4">
    <source>
        <dbReference type="EMBL" id="KAG6411189.1"/>
    </source>
</evidence>
<evidence type="ECO:0000256" key="1">
    <source>
        <dbReference type="ARBA" id="ARBA00010080"/>
    </source>
</evidence>
<dbReference type="Gene3D" id="1.25.40.10">
    <property type="entry name" value="Tetratricopeptide repeat domain"/>
    <property type="match status" value="1"/>
</dbReference>
<dbReference type="InterPro" id="IPR039740">
    <property type="entry name" value="CNOT10"/>
</dbReference>
<organism evidence="4">
    <name type="scientific">Salvia splendens</name>
    <name type="common">Scarlet sage</name>
    <dbReference type="NCBI Taxonomy" id="180675"/>
    <lineage>
        <taxon>Eukaryota</taxon>
        <taxon>Viridiplantae</taxon>
        <taxon>Streptophyta</taxon>
        <taxon>Embryophyta</taxon>
        <taxon>Tracheophyta</taxon>
        <taxon>Spermatophyta</taxon>
        <taxon>Magnoliopsida</taxon>
        <taxon>eudicotyledons</taxon>
        <taxon>Gunneridae</taxon>
        <taxon>Pentapetalae</taxon>
        <taxon>asterids</taxon>
        <taxon>lamiids</taxon>
        <taxon>Lamiales</taxon>
        <taxon>Lamiaceae</taxon>
        <taxon>Nepetoideae</taxon>
        <taxon>Mentheae</taxon>
        <taxon>Salviinae</taxon>
        <taxon>Salvia</taxon>
        <taxon>Salvia subgen. Calosphace</taxon>
        <taxon>core Calosphace</taxon>
    </lineage>
</organism>
<evidence type="ECO:0000256" key="2">
    <source>
        <dbReference type="PROSITE-ProRule" id="PRU00339"/>
    </source>
</evidence>
<feature type="region of interest" description="Disordered" evidence="3">
    <location>
        <begin position="97"/>
        <end position="120"/>
    </location>
</feature>
<dbReference type="PANTHER" id="PTHR12979">
    <property type="entry name" value="CCR4-NOT TRANSCRIPTION COMPLEX SUBUNIT 10"/>
    <property type="match status" value="1"/>
</dbReference>
<dbReference type="EMBL" id="PNBA02000010">
    <property type="protein sequence ID" value="KAG6411189.1"/>
    <property type="molecule type" value="Genomic_DNA"/>
</dbReference>
<dbReference type="PANTHER" id="PTHR12979:SF5">
    <property type="entry name" value="CCR4-NOT TRANSCRIPTION COMPLEX SUBUNIT 10"/>
    <property type="match status" value="1"/>
</dbReference>
<comment type="caution">
    <text evidence="4">The sequence shown here is derived from an EMBL/GenBank/DDBJ whole genome shotgun (WGS) entry which is preliminary data.</text>
</comment>
<protein>
    <recommendedName>
        <fullName evidence="6">CCR4-NOT transcription complex subunit 10</fullName>
    </recommendedName>
</protein>
<dbReference type="GO" id="GO:0017148">
    <property type="term" value="P:negative regulation of translation"/>
    <property type="evidence" value="ECO:0007669"/>
    <property type="project" value="TreeGrafter"/>
</dbReference>
<evidence type="ECO:0008006" key="6">
    <source>
        <dbReference type="Google" id="ProtNLM"/>
    </source>
</evidence>
<proteinExistence type="inferred from homology"/>
<comment type="similarity">
    <text evidence="1">Belongs to the CNOT10 family.</text>
</comment>
<dbReference type="GO" id="GO:0030014">
    <property type="term" value="C:CCR4-NOT complex"/>
    <property type="evidence" value="ECO:0007669"/>
    <property type="project" value="InterPro"/>
</dbReference>
<feature type="repeat" description="TPR" evidence="2">
    <location>
        <begin position="400"/>
        <end position="433"/>
    </location>
</feature>